<evidence type="ECO:0000313" key="2">
    <source>
        <dbReference type="Proteomes" id="UP000073492"/>
    </source>
</evidence>
<dbReference type="InterPro" id="IPR032710">
    <property type="entry name" value="NTF2-like_dom_sf"/>
</dbReference>
<keyword evidence="2" id="KW-1185">Reference proteome</keyword>
<proteinExistence type="predicted"/>
<dbReference type="AlphaFoldDB" id="A0A139IJK3"/>
<dbReference type="OrthoDB" id="414540at2759"/>
<dbReference type="EMBL" id="LFZO01000071">
    <property type="protein sequence ID" value="KXT14933.1"/>
    <property type="molecule type" value="Genomic_DNA"/>
</dbReference>
<organism evidence="1 2">
    <name type="scientific">Pseudocercospora musae</name>
    <dbReference type="NCBI Taxonomy" id="113226"/>
    <lineage>
        <taxon>Eukaryota</taxon>
        <taxon>Fungi</taxon>
        <taxon>Dikarya</taxon>
        <taxon>Ascomycota</taxon>
        <taxon>Pezizomycotina</taxon>
        <taxon>Dothideomycetes</taxon>
        <taxon>Dothideomycetidae</taxon>
        <taxon>Mycosphaerellales</taxon>
        <taxon>Mycosphaerellaceae</taxon>
        <taxon>Pseudocercospora</taxon>
    </lineage>
</organism>
<evidence type="ECO:0000313" key="1">
    <source>
        <dbReference type="EMBL" id="KXT14933.1"/>
    </source>
</evidence>
<evidence type="ECO:0008006" key="3">
    <source>
        <dbReference type="Google" id="ProtNLM"/>
    </source>
</evidence>
<reference evidence="1 2" key="1">
    <citation type="submission" date="2015-07" db="EMBL/GenBank/DDBJ databases">
        <title>Comparative genomics of the Sigatoka disease complex on banana suggests a link between parallel evolutionary changes in Pseudocercospora fijiensis and Pseudocercospora eumusae and increased virulence on the banana host.</title>
        <authorList>
            <person name="Chang T.-C."/>
            <person name="Salvucci A."/>
            <person name="Crous P.W."/>
            <person name="Stergiopoulos I."/>
        </authorList>
    </citation>
    <scope>NUCLEOTIDE SEQUENCE [LARGE SCALE GENOMIC DNA]</scope>
    <source>
        <strain evidence="1 2">CBS 116634</strain>
    </source>
</reference>
<protein>
    <recommendedName>
        <fullName evidence="3">SnoaL-like domain-containing protein</fullName>
    </recommendedName>
</protein>
<sequence length="182" mass="20397">MRQKHNMAVETDLYDRLAATAKGFIEATNAATPRDNNPDYDLIKSFAAPHFRIEWAPKLFARSSPLLGDAKDIEGFCNHIRGMSANLSTWAILVNDMFVDVKKRTVIARADFWMLPNGGEKVCNDIVFFVKCDESGERIIDCCEYVDPAASQAIRDQIAAKTWKRKMEQAERVDGVNGDGGH</sequence>
<dbReference type="SUPFAM" id="SSF54427">
    <property type="entry name" value="NTF2-like"/>
    <property type="match status" value="1"/>
</dbReference>
<comment type="caution">
    <text evidence="1">The sequence shown here is derived from an EMBL/GenBank/DDBJ whole genome shotgun (WGS) entry which is preliminary data.</text>
</comment>
<dbReference type="Proteomes" id="UP000073492">
    <property type="component" value="Unassembled WGS sequence"/>
</dbReference>
<gene>
    <name evidence="1" type="ORF">AC579_3062</name>
</gene>
<dbReference type="Gene3D" id="3.10.450.50">
    <property type="match status" value="1"/>
</dbReference>
<accession>A0A139IJK3</accession>
<name>A0A139IJK3_9PEZI</name>